<keyword evidence="15" id="KW-1185">Reference proteome</keyword>
<dbReference type="FunFam" id="1.10.240.10:FF:000007">
    <property type="entry name" value="Tryptophan--tRNA ligase"/>
    <property type="match status" value="1"/>
</dbReference>
<comment type="caution">
    <text evidence="14">The sequence shown here is derived from an EMBL/GenBank/DDBJ whole genome shotgun (WGS) entry which is preliminary data.</text>
</comment>
<keyword evidence="5" id="KW-0963">Cytoplasm</keyword>
<evidence type="ECO:0000256" key="4">
    <source>
        <dbReference type="ARBA" id="ARBA00013782"/>
    </source>
</evidence>
<proteinExistence type="inferred from homology"/>
<dbReference type="AlphaFoldDB" id="A0A9W8L9G3"/>
<keyword evidence="9 13" id="KW-0648">Protein biosynthesis</keyword>
<dbReference type="Gene3D" id="3.40.50.620">
    <property type="entry name" value="HUPs"/>
    <property type="match status" value="1"/>
</dbReference>
<evidence type="ECO:0000256" key="13">
    <source>
        <dbReference type="RuleBase" id="RU363036"/>
    </source>
</evidence>
<dbReference type="PANTHER" id="PTHR10055">
    <property type="entry name" value="TRYPTOPHANYL-TRNA SYNTHETASE"/>
    <property type="match status" value="1"/>
</dbReference>
<dbReference type="PANTHER" id="PTHR10055:SF1">
    <property type="entry name" value="TRYPTOPHAN--TRNA LIGASE, CYTOPLASMIC"/>
    <property type="match status" value="1"/>
</dbReference>
<reference evidence="14" key="1">
    <citation type="submission" date="2022-07" db="EMBL/GenBank/DDBJ databases">
        <title>Phylogenomic reconstructions and comparative analyses of Kickxellomycotina fungi.</title>
        <authorList>
            <person name="Reynolds N.K."/>
            <person name="Stajich J.E."/>
            <person name="Barry K."/>
            <person name="Grigoriev I.V."/>
            <person name="Crous P."/>
            <person name="Smith M.E."/>
        </authorList>
    </citation>
    <scope>NUCLEOTIDE SEQUENCE</scope>
    <source>
        <strain evidence="14">BCRC 34297</strain>
    </source>
</reference>
<dbReference type="Proteomes" id="UP001140011">
    <property type="component" value="Unassembled WGS sequence"/>
</dbReference>
<dbReference type="Gene3D" id="1.10.240.10">
    <property type="entry name" value="Tyrosyl-Transfer RNA Synthetase"/>
    <property type="match status" value="1"/>
</dbReference>
<dbReference type="GO" id="GO:0005737">
    <property type="term" value="C:cytoplasm"/>
    <property type="evidence" value="ECO:0007669"/>
    <property type="project" value="UniProtKB-SubCell"/>
</dbReference>
<dbReference type="SUPFAM" id="SSF52374">
    <property type="entry name" value="Nucleotidylyl transferase"/>
    <property type="match status" value="1"/>
</dbReference>
<evidence type="ECO:0000256" key="9">
    <source>
        <dbReference type="ARBA" id="ARBA00022917"/>
    </source>
</evidence>
<dbReference type="FunFam" id="3.40.50.620:FF:000033">
    <property type="entry name" value="tryptophan--tRNA ligase, cytoplasmic"/>
    <property type="match status" value="1"/>
</dbReference>
<keyword evidence="6 13" id="KW-0436">Ligase</keyword>
<dbReference type="OrthoDB" id="10261385at2759"/>
<dbReference type="GO" id="GO:0005524">
    <property type="term" value="F:ATP binding"/>
    <property type="evidence" value="ECO:0007669"/>
    <property type="project" value="UniProtKB-KW"/>
</dbReference>
<evidence type="ECO:0000256" key="3">
    <source>
        <dbReference type="ARBA" id="ARBA00013161"/>
    </source>
</evidence>
<sequence length="485" mass="54695">MPKWRINIGLGLYVALEQRGDAHNRSNSPHGVLRTDNPKLPATISVLPAASTLPSPVTEEEHTQMAKEPAVTAVPVADQEGQTVQNNFAQSVTPWDVKGAEVDGVKQDIDYDKLFKKFGTRRIDEEMLERFTKVTGHAPHLFLRRGIFFSHRDLGVILDRHEQGKPFYLYTGRGPSRGHMHIGHMLPFLFCKWLQDVFDVPLVVQLTDDEKFLYKPELKAEQTYEYALATVREIAAIGFKPEKTFIFSDMGHMGGAFYLNVLKISRCITFSMARSSFGYTDSDHIGKIHFPCIQAAPAFCSTFPSIFGNRTDIPCLIPCGIDQDPYFRLTRDVAKPLKYKKPSLIHSQFLPALQGGTTKMSSSVDNSAIFMDDSPNKIKSKINGNAFSGGPTSLEELRKFGSNPDVDISYRYMTYFVEDDQELADLAVSYRKGEITSGEMKARCIKVLQDFIGSFQERERSITDDDVKNFMDPDYPRHFACLAKK</sequence>
<keyword evidence="8 13" id="KW-0067">ATP-binding</keyword>
<accession>A0A9W8L9G3</accession>
<keyword evidence="10 13" id="KW-0030">Aminoacyl-tRNA synthetase</keyword>
<organism evidence="14 15">
    <name type="scientific">Coemansia pectinata</name>
    <dbReference type="NCBI Taxonomy" id="1052879"/>
    <lineage>
        <taxon>Eukaryota</taxon>
        <taxon>Fungi</taxon>
        <taxon>Fungi incertae sedis</taxon>
        <taxon>Zoopagomycota</taxon>
        <taxon>Kickxellomycotina</taxon>
        <taxon>Kickxellomycetes</taxon>
        <taxon>Kickxellales</taxon>
        <taxon>Kickxellaceae</taxon>
        <taxon>Coemansia</taxon>
    </lineage>
</organism>
<evidence type="ECO:0000256" key="11">
    <source>
        <dbReference type="ARBA" id="ARBA00030268"/>
    </source>
</evidence>
<evidence type="ECO:0000256" key="6">
    <source>
        <dbReference type="ARBA" id="ARBA00022598"/>
    </source>
</evidence>
<dbReference type="EMBL" id="JANBUH010000380">
    <property type="protein sequence ID" value="KAJ2751597.1"/>
    <property type="molecule type" value="Genomic_DNA"/>
</dbReference>
<name>A0A9W8L9G3_9FUNG</name>
<protein>
    <recommendedName>
        <fullName evidence="4">Tryptophan--tRNA ligase, cytoplasmic</fullName>
        <ecNumber evidence="3">6.1.1.2</ecNumber>
    </recommendedName>
    <alternativeName>
        <fullName evidence="11">Tryptophanyl-tRNA synthetase</fullName>
    </alternativeName>
</protein>
<keyword evidence="7 13" id="KW-0547">Nucleotide-binding</keyword>
<evidence type="ECO:0000256" key="10">
    <source>
        <dbReference type="ARBA" id="ARBA00023146"/>
    </source>
</evidence>
<gene>
    <name evidence="14" type="primary">WRS1</name>
    <name evidence="14" type="ORF">GGI19_004381</name>
</gene>
<evidence type="ECO:0000256" key="7">
    <source>
        <dbReference type="ARBA" id="ARBA00022741"/>
    </source>
</evidence>
<dbReference type="NCBIfam" id="TIGR00233">
    <property type="entry name" value="trpS"/>
    <property type="match status" value="1"/>
</dbReference>
<evidence type="ECO:0000313" key="15">
    <source>
        <dbReference type="Proteomes" id="UP001140011"/>
    </source>
</evidence>
<dbReference type="GO" id="GO:0004830">
    <property type="term" value="F:tryptophan-tRNA ligase activity"/>
    <property type="evidence" value="ECO:0007669"/>
    <property type="project" value="UniProtKB-EC"/>
</dbReference>
<evidence type="ECO:0000256" key="2">
    <source>
        <dbReference type="ARBA" id="ARBA00005594"/>
    </source>
</evidence>
<dbReference type="InterPro" id="IPR014729">
    <property type="entry name" value="Rossmann-like_a/b/a_fold"/>
</dbReference>
<dbReference type="CDD" id="cd00806">
    <property type="entry name" value="TrpRS_core"/>
    <property type="match status" value="1"/>
</dbReference>
<evidence type="ECO:0000256" key="8">
    <source>
        <dbReference type="ARBA" id="ARBA00022840"/>
    </source>
</evidence>
<evidence type="ECO:0000256" key="5">
    <source>
        <dbReference type="ARBA" id="ARBA00022490"/>
    </source>
</evidence>
<evidence type="ECO:0000256" key="1">
    <source>
        <dbReference type="ARBA" id="ARBA00004496"/>
    </source>
</evidence>
<dbReference type="GO" id="GO:0006436">
    <property type="term" value="P:tryptophanyl-tRNA aminoacylation"/>
    <property type="evidence" value="ECO:0007669"/>
    <property type="project" value="InterPro"/>
</dbReference>
<evidence type="ECO:0000256" key="12">
    <source>
        <dbReference type="ARBA" id="ARBA00049929"/>
    </source>
</evidence>
<comment type="subcellular location">
    <subcellularLocation>
        <location evidence="1">Cytoplasm</location>
    </subcellularLocation>
</comment>
<comment type="similarity">
    <text evidence="2 13">Belongs to the class-I aminoacyl-tRNA synthetase family.</text>
</comment>
<dbReference type="InterPro" id="IPR002306">
    <property type="entry name" value="Trp-tRNA-ligase"/>
</dbReference>
<dbReference type="Pfam" id="PF00579">
    <property type="entry name" value="tRNA-synt_1b"/>
    <property type="match status" value="1"/>
</dbReference>
<evidence type="ECO:0000313" key="14">
    <source>
        <dbReference type="EMBL" id="KAJ2751597.1"/>
    </source>
</evidence>
<dbReference type="InterPro" id="IPR002305">
    <property type="entry name" value="aa-tRNA-synth_Ic"/>
</dbReference>
<comment type="catalytic activity">
    <reaction evidence="12">
        <text>tRNA(Trp) + L-tryptophan + ATP = L-tryptophyl-tRNA(Trp) + AMP + diphosphate + H(+)</text>
        <dbReference type="Rhea" id="RHEA:24080"/>
        <dbReference type="Rhea" id="RHEA-COMP:9671"/>
        <dbReference type="Rhea" id="RHEA-COMP:9705"/>
        <dbReference type="ChEBI" id="CHEBI:15378"/>
        <dbReference type="ChEBI" id="CHEBI:30616"/>
        <dbReference type="ChEBI" id="CHEBI:33019"/>
        <dbReference type="ChEBI" id="CHEBI:57912"/>
        <dbReference type="ChEBI" id="CHEBI:78442"/>
        <dbReference type="ChEBI" id="CHEBI:78535"/>
        <dbReference type="ChEBI" id="CHEBI:456215"/>
        <dbReference type="EC" id="6.1.1.2"/>
    </reaction>
</comment>
<dbReference type="PRINTS" id="PR01039">
    <property type="entry name" value="TRNASYNTHTRP"/>
</dbReference>
<dbReference type="EC" id="6.1.1.2" evidence="3"/>